<evidence type="ECO:0000259" key="17">
    <source>
        <dbReference type="SMART" id="SM00504"/>
    </source>
</evidence>
<dbReference type="InterPro" id="IPR038959">
    <property type="entry name" value="Prp19"/>
</dbReference>
<dbReference type="Pfam" id="PF04564">
    <property type="entry name" value="U-box"/>
    <property type="match status" value="1"/>
</dbReference>
<keyword evidence="5 15" id="KW-0507">mRNA processing</keyword>
<evidence type="ECO:0000256" key="5">
    <source>
        <dbReference type="ARBA" id="ARBA00022664"/>
    </source>
</evidence>
<dbReference type="GO" id="GO:0006281">
    <property type="term" value="P:DNA repair"/>
    <property type="evidence" value="ECO:0007669"/>
    <property type="project" value="UniProtKB-KW"/>
</dbReference>
<evidence type="ECO:0000256" key="14">
    <source>
        <dbReference type="PROSITE-ProRule" id="PRU00221"/>
    </source>
</evidence>
<dbReference type="eggNOG" id="KOG0289">
    <property type="taxonomic scope" value="Eukaryota"/>
</dbReference>
<dbReference type="Gramene" id="ABO94905">
    <property type="protein sequence ID" value="ABO94905"/>
    <property type="gene ID" value="OSTLU_30495"/>
</dbReference>
<dbReference type="GO" id="GO:0071006">
    <property type="term" value="C:U2-type catalytic step 1 spliceosome"/>
    <property type="evidence" value="ECO:0007669"/>
    <property type="project" value="TreeGrafter"/>
</dbReference>
<dbReference type="InterPro" id="IPR003613">
    <property type="entry name" value="Ubox_domain"/>
</dbReference>
<dbReference type="Pfam" id="PF08606">
    <property type="entry name" value="Prp19"/>
    <property type="match status" value="1"/>
</dbReference>
<dbReference type="CDD" id="cd00200">
    <property type="entry name" value="WD40"/>
    <property type="match status" value="1"/>
</dbReference>
<keyword evidence="9 15" id="KW-0227">DNA damage</keyword>
<feature type="repeat" description="WD" evidence="14">
    <location>
        <begin position="325"/>
        <end position="366"/>
    </location>
</feature>
<dbReference type="Proteomes" id="UP000001568">
    <property type="component" value="Chromosome 3"/>
</dbReference>
<dbReference type="KEGG" id="olu:OSTLU_30495"/>
<comment type="catalytic activity">
    <reaction evidence="15">
        <text>S-ubiquitinyl-[E2 ubiquitin-conjugating enzyme]-L-cysteine + [acceptor protein]-L-lysine = [E2 ubiquitin-conjugating enzyme]-L-cysteine + N(6)-ubiquitinyl-[acceptor protein]-L-lysine.</text>
        <dbReference type="EC" id="2.3.2.27"/>
    </reaction>
</comment>
<dbReference type="Pfam" id="PF00400">
    <property type="entry name" value="WD40"/>
    <property type="match status" value="4"/>
</dbReference>
<dbReference type="PANTHER" id="PTHR43995">
    <property type="entry name" value="PRE-MRNA-PROCESSING FACTOR 19"/>
    <property type="match status" value="1"/>
</dbReference>
<dbReference type="EC" id="2.3.2.27" evidence="15"/>
<dbReference type="InterPro" id="IPR055340">
    <property type="entry name" value="RING-Ubox_PRP19"/>
</dbReference>
<keyword evidence="7 15" id="KW-0747">Spliceosome</keyword>
<feature type="domain" description="U-box" evidence="17">
    <location>
        <begin position="1"/>
        <end position="65"/>
    </location>
</feature>
<dbReference type="SMART" id="SM00320">
    <property type="entry name" value="WD40"/>
    <property type="match status" value="7"/>
</dbReference>
<dbReference type="InterPro" id="IPR013915">
    <property type="entry name" value="Prp19_cc"/>
</dbReference>
<evidence type="ECO:0000256" key="7">
    <source>
        <dbReference type="ARBA" id="ARBA00022728"/>
    </source>
</evidence>
<dbReference type="GO" id="GO:0000398">
    <property type="term" value="P:mRNA splicing, via spliceosome"/>
    <property type="evidence" value="ECO:0007669"/>
    <property type="project" value="InterPro"/>
</dbReference>
<accession>A4RU49</accession>
<dbReference type="GO" id="GO:0000974">
    <property type="term" value="C:Prp19 complex"/>
    <property type="evidence" value="ECO:0007669"/>
    <property type="project" value="UniProtKB-UniRule"/>
</dbReference>
<keyword evidence="8" id="KW-0677">Repeat</keyword>
<protein>
    <recommendedName>
        <fullName evidence="15">Pre-mRNA-processing factor 19</fullName>
        <ecNumber evidence="15">2.3.2.27</ecNumber>
    </recommendedName>
</protein>
<evidence type="ECO:0000256" key="13">
    <source>
        <dbReference type="ARBA" id="ARBA00023242"/>
    </source>
</evidence>
<dbReference type="Gene3D" id="2.130.10.10">
    <property type="entry name" value="YVTN repeat-like/Quinoprotein amine dehydrogenase"/>
    <property type="match status" value="1"/>
</dbReference>
<dbReference type="InterPro" id="IPR036322">
    <property type="entry name" value="WD40_repeat_dom_sf"/>
</dbReference>
<dbReference type="InterPro" id="IPR015943">
    <property type="entry name" value="WD40/YVTN_repeat-like_dom_sf"/>
</dbReference>
<dbReference type="HOGENOM" id="CLU_023894_1_1_1"/>
<evidence type="ECO:0000256" key="16">
    <source>
        <dbReference type="SAM" id="MobiDB-lite"/>
    </source>
</evidence>
<keyword evidence="10 15" id="KW-0833">Ubl conjugation pathway</keyword>
<evidence type="ECO:0000256" key="3">
    <source>
        <dbReference type="ARBA" id="ARBA00006388"/>
    </source>
</evidence>
<evidence type="ECO:0000256" key="10">
    <source>
        <dbReference type="ARBA" id="ARBA00022786"/>
    </source>
</evidence>
<dbReference type="PROSITE" id="PS50294">
    <property type="entry name" value="WD_REPEATS_REGION"/>
    <property type="match status" value="2"/>
</dbReference>
<keyword evidence="19" id="KW-1185">Reference proteome</keyword>
<keyword evidence="6 15" id="KW-0808">Transferase</keyword>
<evidence type="ECO:0000256" key="12">
    <source>
        <dbReference type="ARBA" id="ARBA00023204"/>
    </source>
</evidence>
<feature type="repeat" description="WD" evidence="14">
    <location>
        <begin position="367"/>
        <end position="407"/>
    </location>
</feature>
<dbReference type="EMBL" id="CP000583">
    <property type="protein sequence ID" value="ABO94905.1"/>
    <property type="molecule type" value="Genomic_DNA"/>
</dbReference>
<dbReference type="UniPathway" id="UPA00143"/>
<dbReference type="CDD" id="cd16656">
    <property type="entry name" value="RING-Ubox_PRP19"/>
    <property type="match status" value="1"/>
</dbReference>
<dbReference type="FunFam" id="3.30.40.10:FF:000027">
    <property type="entry name" value="Pre-mRNA-processing factor 19, putative"/>
    <property type="match status" value="1"/>
</dbReference>
<dbReference type="GO" id="GO:0061630">
    <property type="term" value="F:ubiquitin protein ligase activity"/>
    <property type="evidence" value="ECO:0007669"/>
    <property type="project" value="UniProtKB-UniRule"/>
</dbReference>
<dbReference type="PANTHER" id="PTHR43995:SF1">
    <property type="entry name" value="PRE-MRNA-PROCESSING FACTOR 19"/>
    <property type="match status" value="1"/>
</dbReference>
<proteinExistence type="inferred from homology"/>
<evidence type="ECO:0000256" key="2">
    <source>
        <dbReference type="ARBA" id="ARBA00004906"/>
    </source>
</evidence>
<dbReference type="STRING" id="436017.A4RU49"/>
<gene>
    <name evidence="18" type="ORF">OSTLU_30495</name>
</gene>
<sequence length="478" mass="51241">MFCAISGAAPARPVVTPRGVLYERSLIVKAIEERGECPVTKESLSVDDLIELKAQKWVNPRPEATMSVPGLLSAFHNEWDALMLETHTLRKELQTTRQELSHALYQHDAACRVIARLMKERDDARDALANAKGSAKRSAAGDAEPESKKVKAGLPAAVVAKMNDVQKELSSGRKKREISSELATMGDISAYEAKVTQAVHKTSPAGINAVAIKAGDDNVIATAGNDHTVAIFDKVSSQRVQQLSGHSKKVLDVKFVGDNVLSCGADKVVKLWGADGSEIATFGDHTGDVTSVSVHPSNSYFVSTSTDKTWGFHDLTTSSCITLVNDDTDSAITCANFHPDGVILGAGTKDSVVKLWDAKDARKLLQLDGHASEITGLSFSENGYYLASAAKDGVKIWDLRKSKLVHEIECAGAQGVAFDHSGSYIATGGHNASVYQVKGKWELVKEFEVKKAVKAVAFGGDARSLVVASADHNLRIFA</sequence>
<dbReference type="RefSeq" id="XP_001416612.1">
    <property type="nucleotide sequence ID" value="XM_001416575.1"/>
</dbReference>
<keyword evidence="13 15" id="KW-0539">Nucleus</keyword>
<keyword evidence="4 14" id="KW-0853">WD repeat</keyword>
<reference evidence="18 19" key="1">
    <citation type="journal article" date="2007" name="Proc. Natl. Acad. Sci. U.S.A.">
        <title>The tiny eukaryote Ostreococcus provides genomic insights into the paradox of plankton speciation.</title>
        <authorList>
            <person name="Palenik B."/>
            <person name="Grimwood J."/>
            <person name="Aerts A."/>
            <person name="Rouze P."/>
            <person name="Salamov A."/>
            <person name="Putnam N."/>
            <person name="Dupont C."/>
            <person name="Jorgensen R."/>
            <person name="Derelle E."/>
            <person name="Rombauts S."/>
            <person name="Zhou K."/>
            <person name="Otillar R."/>
            <person name="Merchant S.S."/>
            <person name="Podell S."/>
            <person name="Gaasterland T."/>
            <person name="Napoli C."/>
            <person name="Gendler K."/>
            <person name="Manuell A."/>
            <person name="Tai V."/>
            <person name="Vallon O."/>
            <person name="Piganeau G."/>
            <person name="Jancek S."/>
            <person name="Heijde M."/>
            <person name="Jabbari K."/>
            <person name="Bowler C."/>
            <person name="Lohr M."/>
            <person name="Robbens S."/>
            <person name="Werner G."/>
            <person name="Dubchak I."/>
            <person name="Pazour G.J."/>
            <person name="Ren Q."/>
            <person name="Paulsen I."/>
            <person name="Delwiche C."/>
            <person name="Schmutz J."/>
            <person name="Rokhsar D."/>
            <person name="Van de Peer Y."/>
            <person name="Moreau H."/>
            <person name="Grigoriev I.V."/>
        </authorList>
    </citation>
    <scope>NUCLEOTIDE SEQUENCE [LARGE SCALE GENOMIC DNA]</scope>
    <source>
        <strain evidence="18 19">CCE9901</strain>
    </source>
</reference>
<dbReference type="Gene3D" id="3.30.40.10">
    <property type="entry name" value="Zinc/RING finger domain, C3HC4 (zinc finger)"/>
    <property type="match status" value="1"/>
</dbReference>
<evidence type="ECO:0000256" key="1">
    <source>
        <dbReference type="ARBA" id="ARBA00004123"/>
    </source>
</evidence>
<feature type="region of interest" description="Disordered" evidence="16">
    <location>
        <begin position="128"/>
        <end position="150"/>
    </location>
</feature>
<dbReference type="InterPro" id="IPR013083">
    <property type="entry name" value="Znf_RING/FYVE/PHD"/>
</dbReference>
<evidence type="ECO:0000256" key="6">
    <source>
        <dbReference type="ARBA" id="ARBA00022679"/>
    </source>
</evidence>
<comment type="function">
    <text evidence="15">Ubiquitin-protein ligase which is mainly involved pre-mRNA splicing and DNA repair. Required for pre-mRNA splicing as component of the spliceosome.</text>
</comment>
<evidence type="ECO:0000256" key="9">
    <source>
        <dbReference type="ARBA" id="ARBA00022763"/>
    </source>
</evidence>
<evidence type="ECO:0000313" key="19">
    <source>
        <dbReference type="Proteomes" id="UP000001568"/>
    </source>
</evidence>
<evidence type="ECO:0000256" key="11">
    <source>
        <dbReference type="ARBA" id="ARBA00023187"/>
    </source>
</evidence>
<dbReference type="SUPFAM" id="SSF57850">
    <property type="entry name" value="RING/U-box"/>
    <property type="match status" value="1"/>
</dbReference>
<keyword evidence="12 15" id="KW-0234">DNA repair</keyword>
<dbReference type="OMA" id="SLDQHWA"/>
<comment type="similarity">
    <text evidence="3 15">Belongs to the WD repeat PRP19 family.</text>
</comment>
<evidence type="ECO:0000256" key="15">
    <source>
        <dbReference type="RuleBase" id="RU367101"/>
    </source>
</evidence>
<feature type="repeat" description="WD" evidence="14">
    <location>
        <begin position="243"/>
        <end position="272"/>
    </location>
</feature>
<comment type="subunit">
    <text evidence="15">Homotetramer.</text>
</comment>
<dbReference type="AlphaFoldDB" id="A4RU49"/>
<dbReference type="PROSITE" id="PS50082">
    <property type="entry name" value="WD_REPEATS_2"/>
    <property type="match status" value="4"/>
</dbReference>
<comment type="pathway">
    <text evidence="2 15">Protein modification; protein ubiquitination.</text>
</comment>
<dbReference type="GO" id="GO:0005737">
    <property type="term" value="C:cytoplasm"/>
    <property type="evidence" value="ECO:0007669"/>
    <property type="project" value="TreeGrafter"/>
</dbReference>
<comment type="subcellular location">
    <subcellularLocation>
        <location evidence="1 15">Nucleus</location>
    </subcellularLocation>
</comment>
<name>A4RU49_OSTLU</name>
<dbReference type="OrthoDB" id="687049at2759"/>
<evidence type="ECO:0000256" key="4">
    <source>
        <dbReference type="ARBA" id="ARBA00022574"/>
    </source>
</evidence>
<dbReference type="SMART" id="SM00504">
    <property type="entry name" value="Ubox"/>
    <property type="match status" value="1"/>
</dbReference>
<dbReference type="GO" id="GO:0070534">
    <property type="term" value="P:protein K63-linked ubiquitination"/>
    <property type="evidence" value="ECO:0007669"/>
    <property type="project" value="UniProtKB-UniRule"/>
</dbReference>
<dbReference type="GeneID" id="5001033"/>
<organism evidence="18 19">
    <name type="scientific">Ostreococcus lucimarinus (strain CCE9901)</name>
    <dbReference type="NCBI Taxonomy" id="436017"/>
    <lineage>
        <taxon>Eukaryota</taxon>
        <taxon>Viridiplantae</taxon>
        <taxon>Chlorophyta</taxon>
        <taxon>Mamiellophyceae</taxon>
        <taxon>Mamiellales</taxon>
        <taxon>Bathycoccaceae</taxon>
        <taxon>Ostreococcus</taxon>
    </lineage>
</organism>
<evidence type="ECO:0000256" key="8">
    <source>
        <dbReference type="ARBA" id="ARBA00022737"/>
    </source>
</evidence>
<evidence type="ECO:0000313" key="18">
    <source>
        <dbReference type="EMBL" id="ABO94905.1"/>
    </source>
</evidence>
<dbReference type="InterPro" id="IPR001680">
    <property type="entry name" value="WD40_rpt"/>
</dbReference>
<dbReference type="SUPFAM" id="SSF50978">
    <property type="entry name" value="WD40 repeat-like"/>
    <property type="match status" value="1"/>
</dbReference>
<keyword evidence="11 15" id="KW-0508">mRNA splicing</keyword>
<feature type="repeat" description="WD" evidence="14">
    <location>
        <begin position="282"/>
        <end position="323"/>
    </location>
</feature>